<evidence type="ECO:0000259" key="1">
    <source>
        <dbReference type="PROSITE" id="PS51724"/>
    </source>
</evidence>
<dbReference type="GO" id="GO:0042834">
    <property type="term" value="F:peptidoglycan binding"/>
    <property type="evidence" value="ECO:0007669"/>
    <property type="project" value="InterPro"/>
</dbReference>
<dbReference type="InterPro" id="IPR041268">
    <property type="entry name" value="HU-CCDC81_bac_2"/>
</dbReference>
<name>A0AAU7BS74_9FLAO</name>
<dbReference type="InterPro" id="IPR007730">
    <property type="entry name" value="SPOR-like_dom"/>
</dbReference>
<protein>
    <submittedName>
        <fullName evidence="2">SPOR domain-containing protein</fullName>
    </submittedName>
</protein>
<dbReference type="SUPFAM" id="SSF110997">
    <property type="entry name" value="Sporulation related repeat"/>
    <property type="match status" value="1"/>
</dbReference>
<dbReference type="Pfam" id="PF05036">
    <property type="entry name" value="SPOR"/>
    <property type="match status" value="1"/>
</dbReference>
<dbReference type="Gene3D" id="3.30.70.1070">
    <property type="entry name" value="Sporulation related repeat"/>
    <property type="match status" value="1"/>
</dbReference>
<proteinExistence type="predicted"/>
<accession>A0AAU7BS74</accession>
<gene>
    <name evidence="2" type="ORF">ABGB03_13890</name>
</gene>
<dbReference type="PROSITE" id="PS51724">
    <property type="entry name" value="SPOR"/>
    <property type="match status" value="1"/>
</dbReference>
<evidence type="ECO:0000313" key="2">
    <source>
        <dbReference type="EMBL" id="XBG60948.1"/>
    </source>
</evidence>
<feature type="domain" description="SPOR" evidence="1">
    <location>
        <begin position="232"/>
        <end position="309"/>
    </location>
</feature>
<organism evidence="2">
    <name type="scientific">Pontimicrobium sp. SW4</name>
    <dbReference type="NCBI Taxonomy" id="3153519"/>
    <lineage>
        <taxon>Bacteria</taxon>
        <taxon>Pseudomonadati</taxon>
        <taxon>Bacteroidota</taxon>
        <taxon>Flavobacteriia</taxon>
        <taxon>Flavobacteriales</taxon>
        <taxon>Flavobacteriaceae</taxon>
        <taxon>Pontimicrobium</taxon>
    </lineage>
</organism>
<dbReference type="EMBL" id="CP157199">
    <property type="protein sequence ID" value="XBG60948.1"/>
    <property type="molecule type" value="Genomic_DNA"/>
</dbReference>
<dbReference type="AlphaFoldDB" id="A0AAU7BS74"/>
<sequence length="312" mass="35191">MQLETYISDLLYRYECVIIPDFGAFLTQPVSAKVDVTSNTFYPPKKVLSFNEQLKNNDGLLANYIADVEKTPYEVAVKKIAKKTKSIKSYLAQGETLSFKNIGDITLNGEGKITFEPSYHLNYLTDAFGLAKFISPSITREAYKEQIEKLEKVTPIAFTPEKRKSRNYLKYAAIAVIALTLGGFGASNYYLNQIDAHNQLAQEEATQELENKIQEATFIINNPLPSVTLNVAKQSGNFHIVAGAFRVEENCDKKLKQLHAQGFSARKIGANKYGLHQVVYSSYDTRAEAQRELYKIKRTHNPDAWLLAQKLN</sequence>
<dbReference type="Pfam" id="PF18175">
    <property type="entry name" value="HU-CCDC81_bac_2"/>
    <property type="match status" value="1"/>
</dbReference>
<dbReference type="InterPro" id="IPR036680">
    <property type="entry name" value="SPOR-like_sf"/>
</dbReference>
<dbReference type="InterPro" id="IPR040495">
    <property type="entry name" value="HU-CCDC81_bac_1"/>
</dbReference>
<dbReference type="RefSeq" id="WP_347923176.1">
    <property type="nucleotide sequence ID" value="NZ_CP157199.1"/>
</dbReference>
<reference evidence="2" key="1">
    <citation type="submission" date="2024-05" db="EMBL/GenBank/DDBJ databases">
        <title>Pontimicrobium maritimus sp. nov., isolated form sea water.</title>
        <authorList>
            <person name="Muhammad N."/>
            <person name="Vuong T.Q."/>
            <person name="Han H.L."/>
            <person name="Kim S.-G."/>
        </authorList>
    </citation>
    <scope>NUCLEOTIDE SEQUENCE</scope>
    <source>
        <strain evidence="2">SW4</strain>
    </source>
</reference>
<dbReference type="Pfam" id="PF18174">
    <property type="entry name" value="HU-CCDC81_bac_1"/>
    <property type="match status" value="1"/>
</dbReference>